<organism evidence="2 3">
    <name type="scientific">Liquidambar formosana</name>
    <name type="common">Formosan gum</name>
    <dbReference type="NCBI Taxonomy" id="63359"/>
    <lineage>
        <taxon>Eukaryota</taxon>
        <taxon>Viridiplantae</taxon>
        <taxon>Streptophyta</taxon>
        <taxon>Embryophyta</taxon>
        <taxon>Tracheophyta</taxon>
        <taxon>Spermatophyta</taxon>
        <taxon>Magnoliopsida</taxon>
        <taxon>eudicotyledons</taxon>
        <taxon>Gunneridae</taxon>
        <taxon>Pentapetalae</taxon>
        <taxon>Saxifragales</taxon>
        <taxon>Altingiaceae</taxon>
        <taxon>Liquidambar</taxon>
    </lineage>
</organism>
<evidence type="ECO:0000313" key="3">
    <source>
        <dbReference type="Proteomes" id="UP001415857"/>
    </source>
</evidence>
<name>A0AAP0N893_LIQFO</name>
<accession>A0AAP0N893</accession>
<reference evidence="2 3" key="1">
    <citation type="journal article" date="2024" name="Plant J.">
        <title>Genome sequences and population genomics reveal climatic adaptation and genomic divergence between two closely related sweetgum species.</title>
        <authorList>
            <person name="Xu W.Q."/>
            <person name="Ren C.Q."/>
            <person name="Zhang X.Y."/>
            <person name="Comes H.P."/>
            <person name="Liu X.H."/>
            <person name="Li Y.G."/>
            <person name="Kettle C.J."/>
            <person name="Jalonen R."/>
            <person name="Gaisberger H."/>
            <person name="Ma Y.Z."/>
            <person name="Qiu Y.X."/>
        </authorList>
    </citation>
    <scope>NUCLEOTIDE SEQUENCE [LARGE SCALE GENOMIC DNA]</scope>
    <source>
        <strain evidence="2">Hangzhou</strain>
    </source>
</reference>
<feature type="compositionally biased region" description="Polar residues" evidence="1">
    <location>
        <begin position="83"/>
        <end position="99"/>
    </location>
</feature>
<dbReference type="Proteomes" id="UP001415857">
    <property type="component" value="Unassembled WGS sequence"/>
</dbReference>
<feature type="region of interest" description="Disordered" evidence="1">
    <location>
        <begin position="81"/>
        <end position="107"/>
    </location>
</feature>
<protein>
    <submittedName>
        <fullName evidence="2">Uncharacterized protein</fullName>
    </submittedName>
</protein>
<sequence length="107" mass="12074">MPTARVKACPHIESCVKTLKKQCLEIAEMFLNESEFSWNEDTKMVVVKKFVFDLWLKDHANELGITTLRQEEDTIEATVANEGVQSTQPQVSPTGCSQQKARKSNDS</sequence>
<evidence type="ECO:0000256" key="1">
    <source>
        <dbReference type="SAM" id="MobiDB-lite"/>
    </source>
</evidence>
<dbReference type="EMBL" id="JBBPBK010000048">
    <property type="protein sequence ID" value="KAK9266945.1"/>
    <property type="molecule type" value="Genomic_DNA"/>
</dbReference>
<comment type="caution">
    <text evidence="2">The sequence shown here is derived from an EMBL/GenBank/DDBJ whole genome shotgun (WGS) entry which is preliminary data.</text>
</comment>
<dbReference type="AlphaFoldDB" id="A0AAP0N893"/>
<gene>
    <name evidence="2" type="ORF">L1049_027204</name>
</gene>
<proteinExistence type="predicted"/>
<keyword evidence="3" id="KW-1185">Reference proteome</keyword>
<evidence type="ECO:0000313" key="2">
    <source>
        <dbReference type="EMBL" id="KAK9266945.1"/>
    </source>
</evidence>